<dbReference type="SMART" id="SM00365">
    <property type="entry name" value="LRR_SD22"/>
    <property type="match status" value="13"/>
</dbReference>
<dbReference type="OrthoDB" id="8731593at2759"/>
<dbReference type="PROSITE" id="PS51450">
    <property type="entry name" value="LRR"/>
    <property type="match status" value="12"/>
</dbReference>
<dbReference type="Proteomes" id="UP000502823">
    <property type="component" value="Unassembled WGS sequence"/>
</dbReference>
<gene>
    <name evidence="7" type="ORF">Cfor_08208</name>
</gene>
<keyword evidence="5" id="KW-0812">Transmembrane</keyword>
<sequence length="1550" mass="170621">MRWQDEHKWLMGTILEWSALTHFKTLAWRETGATNKLLHLTRDTKWHQVINVKERFEIQTEEPFTRPPVKECDVRVAVIYISACKMCTENPCAEVVPARSLRPSAKTFAASLGSTYGHASNQFSSQMADCKMEVSPTGSKHQGRQGHTQTHYTRQDFSGRVISPKQRPLRDNTEHSQETDVHAPGGFRTHNPSRRAAADPRLGQRGHWMLSAWCLVPLLVGAVLGTSVPCSELHWELRYPCRCSPAEDGIVMDCDRVVFPGDLPALPYSSTVVSFSQRWAGHQGLPTQAFTASSLPLRSLDFSGNSLRRLTDRMLMGLQTTLQELRLADNLLGDNLNPIFSTSEFHGLGHLRLLDLSGNLIKGIEEGILKGCDNLQELLLDRNSLPAVPSSSLNGPRALKVLSLTHNRIGMVQTAAFQSQQLLESLDLSHNLLVTLEARSLAGLSHLRFLYLAHNRLTRFNSDVFHGAENLELLDLSENFISEFPTISLKAFVSLKFLNLSSNLIQNLENANLASQPELQRLDLSRNNIANIAPGTFLGLGHLRELDLSVNALRTVEDDAFEGLSNLEVLSLKDNNILLVPASALGRLPSLTSLQLDYNRVAALSGDILRAVAGHVISLSLARNVVRELPPTSFKEFTHLETLDFSGNLLANVAATTFTGLEGSLVELDLSGNRLTSLPSTPIVLSHLKMLDVSRNQLAELPRMAFTQLPGLVHLNLSHNPTLGSISSTLLHSLPELRELDLSQTGLKMLSPELLLRSQNLVRVSLCDNVIQELPEGAFRNLKNLTTIDLSNNQILNIRPGAFMGLRAIKEVYLKGNRLTAFKGEFFRNLGSDASLGTNLEVLDLTNNELSYLFPSSFRIHPRLRQLMAGGNRFSFFPAELIASLQYLEYVDLGHNSLRSVEDFDFASLPRLRTLLLSYNELETISELAFQNSTQLQILDISGNKIERLSERTFEGLVRLEMLNLENNLISELPDAIFERSRVQMLEKINLAGNQFETPPLQPLQRQYFFLSMVDLSRNKIREIPPEDSLMVNIKKLDLSYNPLSQEAVGNVLGEPKTVRDLNLAGTGIISVTQMETPFLRRLNLSHNVISSLPDTVFERPTLLEELDISHNSLSELPRVWQRLKNLQVLDVSGNPVINILQGDLDGLESLRSLWIHDLTMCIRLEKNAFTSVSNLAELKAYGYPRLGYLDVSGILQNLPALEKLDIELKDAAVSGEQLSPALQPRLQELGLRGQRVRSLSSGILAGLRGPSVHVGLRNTSVSTLPPALFFTLPRSIRLELDVSGSQLTTLGPPLLAALDERKGDLTLTGLSDNPINCDCGARALRRWLPGAGMSGIRCVSPEKLKGQLLVEVADDELICDLNRLPTTTPSTTATSSSRATTEPDIIWSVPPSRDKPSSSSKPGTGTASKAVPAAGSSSLNNDDTLIISIVGGVVAFIAVLIIVICIIRVRITNTQYRGGPLATPGALSAGGHAPSMVTAGSGCTCVKPPAGPPVYMAPYGPGYAATLPPKLMPPTSVSPRPPYSTMGRQPFYQSPSYYITYPTEEKEHR</sequence>
<dbReference type="Pfam" id="PF13855">
    <property type="entry name" value="LRR_8"/>
    <property type="match status" value="8"/>
</dbReference>
<dbReference type="PRINTS" id="PR00019">
    <property type="entry name" value="LEURICHRPT"/>
</dbReference>
<feature type="region of interest" description="Disordered" evidence="4">
    <location>
        <begin position="133"/>
        <end position="198"/>
    </location>
</feature>
<dbReference type="InParanoid" id="A0A6L2PRN9"/>
<reference evidence="8" key="1">
    <citation type="submission" date="2020-01" db="EMBL/GenBank/DDBJ databases">
        <title>Draft genome sequence of the Termite Coptotermes fromosanus.</title>
        <authorList>
            <person name="Itakura S."/>
            <person name="Yosikawa Y."/>
            <person name="Umezawa K."/>
        </authorList>
    </citation>
    <scope>NUCLEOTIDE SEQUENCE [LARGE SCALE GENOMIC DNA]</scope>
</reference>
<evidence type="ECO:0000313" key="7">
    <source>
        <dbReference type="EMBL" id="GFG34260.1"/>
    </source>
</evidence>
<dbReference type="EMBL" id="BLKM01011744">
    <property type="protein sequence ID" value="GFG34260.1"/>
    <property type="molecule type" value="Genomic_DNA"/>
</dbReference>
<dbReference type="InterPro" id="IPR032675">
    <property type="entry name" value="LRR_dom_sf"/>
</dbReference>
<proteinExistence type="predicted"/>
<dbReference type="GO" id="GO:0071944">
    <property type="term" value="C:cell periphery"/>
    <property type="evidence" value="ECO:0007669"/>
    <property type="project" value="UniProtKB-ARBA"/>
</dbReference>
<keyword evidence="5" id="KW-0472">Membrane</keyword>
<feature type="compositionally biased region" description="Polar residues" evidence="4">
    <location>
        <begin position="136"/>
        <end position="156"/>
    </location>
</feature>
<protein>
    <recommendedName>
        <fullName evidence="6">LRRCT domain-containing protein</fullName>
    </recommendedName>
</protein>
<dbReference type="SMART" id="SM00369">
    <property type="entry name" value="LRR_TYP"/>
    <property type="match status" value="30"/>
</dbReference>
<dbReference type="Gene3D" id="3.80.10.10">
    <property type="entry name" value="Ribonuclease Inhibitor"/>
    <property type="match status" value="7"/>
</dbReference>
<dbReference type="FunFam" id="3.80.10.10:FF:001164">
    <property type="entry name" value="GH01279p"/>
    <property type="match status" value="2"/>
</dbReference>
<dbReference type="InterPro" id="IPR001611">
    <property type="entry name" value="Leu-rich_rpt"/>
</dbReference>
<evidence type="ECO:0000313" key="8">
    <source>
        <dbReference type="Proteomes" id="UP000502823"/>
    </source>
</evidence>
<evidence type="ECO:0000256" key="1">
    <source>
        <dbReference type="ARBA" id="ARBA00022614"/>
    </source>
</evidence>
<evidence type="ECO:0000256" key="2">
    <source>
        <dbReference type="ARBA" id="ARBA00022729"/>
    </source>
</evidence>
<feature type="non-terminal residue" evidence="7">
    <location>
        <position position="1550"/>
    </location>
</feature>
<dbReference type="SUPFAM" id="SSF52047">
    <property type="entry name" value="RNI-like"/>
    <property type="match status" value="1"/>
</dbReference>
<keyword evidence="5" id="KW-1133">Transmembrane helix</keyword>
<dbReference type="PANTHER" id="PTHR24373:SF275">
    <property type="entry name" value="TIR DOMAIN-CONTAINING PROTEIN"/>
    <property type="match status" value="1"/>
</dbReference>
<keyword evidence="3" id="KW-0677">Repeat</keyword>
<comment type="caution">
    <text evidence="7">The sequence shown here is derived from an EMBL/GenBank/DDBJ whole genome shotgun (WGS) entry which is preliminary data.</text>
</comment>
<keyword evidence="8" id="KW-1185">Reference proteome</keyword>
<accession>A0A6L2PRN9</accession>
<evidence type="ECO:0000259" key="6">
    <source>
        <dbReference type="SMART" id="SM00082"/>
    </source>
</evidence>
<feature type="compositionally biased region" description="Low complexity" evidence="4">
    <location>
        <begin position="1369"/>
        <end position="1381"/>
    </location>
</feature>
<feature type="transmembrane region" description="Helical" evidence="5">
    <location>
        <begin position="1426"/>
        <end position="1448"/>
    </location>
</feature>
<evidence type="ECO:0000256" key="4">
    <source>
        <dbReference type="SAM" id="MobiDB-lite"/>
    </source>
</evidence>
<feature type="domain" description="LRRCT" evidence="6">
    <location>
        <begin position="1314"/>
        <end position="1361"/>
    </location>
</feature>
<dbReference type="InterPro" id="IPR003591">
    <property type="entry name" value="Leu-rich_rpt_typical-subtyp"/>
</dbReference>
<dbReference type="SUPFAM" id="SSF52058">
    <property type="entry name" value="L domain-like"/>
    <property type="match status" value="3"/>
</dbReference>
<dbReference type="PANTHER" id="PTHR24373">
    <property type="entry name" value="SLIT RELATED LEUCINE-RICH REPEAT NEURONAL PROTEIN"/>
    <property type="match status" value="1"/>
</dbReference>
<evidence type="ECO:0000256" key="3">
    <source>
        <dbReference type="ARBA" id="ARBA00022737"/>
    </source>
</evidence>
<dbReference type="FunCoup" id="A0A6L2PRN9">
    <property type="interactions" value="12"/>
</dbReference>
<dbReference type="SMART" id="SM00082">
    <property type="entry name" value="LRRCT"/>
    <property type="match status" value="1"/>
</dbReference>
<dbReference type="InterPro" id="IPR050328">
    <property type="entry name" value="Dev_Immune_Receptor"/>
</dbReference>
<dbReference type="Pfam" id="PF00560">
    <property type="entry name" value="LRR_1"/>
    <property type="match status" value="1"/>
</dbReference>
<organism evidence="7 8">
    <name type="scientific">Coptotermes formosanus</name>
    <name type="common">Formosan subterranean termite</name>
    <dbReference type="NCBI Taxonomy" id="36987"/>
    <lineage>
        <taxon>Eukaryota</taxon>
        <taxon>Metazoa</taxon>
        <taxon>Ecdysozoa</taxon>
        <taxon>Arthropoda</taxon>
        <taxon>Hexapoda</taxon>
        <taxon>Insecta</taxon>
        <taxon>Pterygota</taxon>
        <taxon>Neoptera</taxon>
        <taxon>Polyneoptera</taxon>
        <taxon>Dictyoptera</taxon>
        <taxon>Blattodea</taxon>
        <taxon>Blattoidea</taxon>
        <taxon>Termitoidae</taxon>
        <taxon>Rhinotermitidae</taxon>
        <taxon>Coptotermes</taxon>
    </lineage>
</organism>
<dbReference type="InterPro" id="IPR000483">
    <property type="entry name" value="Cys-rich_flank_reg_C"/>
</dbReference>
<feature type="region of interest" description="Disordered" evidence="4">
    <location>
        <begin position="1369"/>
        <end position="1415"/>
    </location>
</feature>
<dbReference type="SMART" id="SM00364">
    <property type="entry name" value="LRR_BAC"/>
    <property type="match status" value="10"/>
</dbReference>
<keyword evidence="1" id="KW-0433">Leucine-rich repeat</keyword>
<feature type="compositionally biased region" description="Basic and acidic residues" evidence="4">
    <location>
        <begin position="168"/>
        <end position="181"/>
    </location>
</feature>
<keyword evidence="2" id="KW-0732">Signal</keyword>
<name>A0A6L2PRN9_COPFO</name>
<evidence type="ECO:0000256" key="5">
    <source>
        <dbReference type="SAM" id="Phobius"/>
    </source>
</evidence>